<reference evidence="2" key="1">
    <citation type="submission" date="2017-09" db="EMBL/GenBank/DDBJ databases">
        <title>Depth-based differentiation of microbial function through sediment-hosted aquifers and enrichment of novel symbionts in the deep terrestrial subsurface.</title>
        <authorList>
            <person name="Probst A.J."/>
            <person name="Ladd B."/>
            <person name="Jarett J.K."/>
            <person name="Geller-Mcgrath D.E."/>
            <person name="Sieber C.M.K."/>
            <person name="Emerson J.B."/>
            <person name="Anantharaman K."/>
            <person name="Thomas B.C."/>
            <person name="Malmstrom R."/>
            <person name="Stieglmeier M."/>
            <person name="Klingl A."/>
            <person name="Woyke T."/>
            <person name="Ryan C.M."/>
            <person name="Banfield J.F."/>
        </authorList>
    </citation>
    <scope>NUCLEOTIDE SEQUENCE [LARGE SCALE GENOMIC DNA]</scope>
</reference>
<organism evidence="1 2">
    <name type="scientific">Candidatus Nealsonbacteria bacterium CG_4_10_14_0_8_um_filter_37_14</name>
    <dbReference type="NCBI Taxonomy" id="1974684"/>
    <lineage>
        <taxon>Bacteria</taxon>
        <taxon>Candidatus Nealsoniibacteriota</taxon>
    </lineage>
</organism>
<dbReference type="InterPro" id="IPR036412">
    <property type="entry name" value="HAD-like_sf"/>
</dbReference>
<dbReference type="GO" id="GO:0008967">
    <property type="term" value="F:phosphoglycolate phosphatase activity"/>
    <property type="evidence" value="ECO:0007669"/>
    <property type="project" value="TreeGrafter"/>
</dbReference>
<dbReference type="SUPFAM" id="SSF56784">
    <property type="entry name" value="HAD-like"/>
    <property type="match status" value="1"/>
</dbReference>
<dbReference type="Pfam" id="PF00702">
    <property type="entry name" value="Hydrolase"/>
    <property type="match status" value="1"/>
</dbReference>
<dbReference type="PANTHER" id="PTHR43434:SF1">
    <property type="entry name" value="PHOSPHOGLYCOLATE PHOSPHATASE"/>
    <property type="match status" value="1"/>
</dbReference>
<dbReference type="SFLD" id="SFLDG01129">
    <property type="entry name" value="C1.5:_HAD__Beta-PGM__Phosphata"/>
    <property type="match status" value="1"/>
</dbReference>
<dbReference type="GO" id="GO:0006281">
    <property type="term" value="P:DNA repair"/>
    <property type="evidence" value="ECO:0007669"/>
    <property type="project" value="TreeGrafter"/>
</dbReference>
<evidence type="ECO:0000313" key="1">
    <source>
        <dbReference type="EMBL" id="PIY88994.1"/>
    </source>
</evidence>
<dbReference type="Proteomes" id="UP000230767">
    <property type="component" value="Unassembled WGS sequence"/>
</dbReference>
<evidence type="ECO:0000313" key="2">
    <source>
        <dbReference type="Proteomes" id="UP000230767"/>
    </source>
</evidence>
<gene>
    <name evidence="1" type="ORF">COY73_02245</name>
</gene>
<evidence type="ECO:0008006" key="3">
    <source>
        <dbReference type="Google" id="ProtNLM"/>
    </source>
</evidence>
<accession>A0A2M7R6Y4</accession>
<dbReference type="InterPro" id="IPR023214">
    <property type="entry name" value="HAD_sf"/>
</dbReference>
<protein>
    <recommendedName>
        <fullName evidence="3">HAD family hydrolase</fullName>
    </recommendedName>
</protein>
<dbReference type="InterPro" id="IPR050155">
    <property type="entry name" value="HAD-like_hydrolase_sf"/>
</dbReference>
<dbReference type="SFLD" id="SFLDS00003">
    <property type="entry name" value="Haloacid_Dehalogenase"/>
    <property type="match status" value="1"/>
</dbReference>
<dbReference type="Gene3D" id="3.40.50.1000">
    <property type="entry name" value="HAD superfamily/HAD-like"/>
    <property type="match status" value="1"/>
</dbReference>
<dbReference type="PANTHER" id="PTHR43434">
    <property type="entry name" value="PHOSPHOGLYCOLATE PHOSPHATASE"/>
    <property type="match status" value="1"/>
</dbReference>
<proteinExistence type="predicted"/>
<sequence length="249" mass="28615">MIKLIIFDLDGPILDSLSKSQESVLQGIKKLIRNGTPPQKVRITEETFVKHWGYPGLKTSKLMFPTLNKKELTVITDCWRKNELKGKIPLVRGALKTLKTMRKKGFFTALLTARFENLEFHLRKYSLENLFDIVQSWRPATLPLNSKIKPEKIHKNHIFCHHHKPDPRALNPILKWARKRGIFKKEMVMIDDTLVGLEAAKNSNILFLGVCTGPMNSKEKWQKFGKLNKNYVISSIAELPGWLKKCAGT</sequence>
<dbReference type="GO" id="GO:0005829">
    <property type="term" value="C:cytosol"/>
    <property type="evidence" value="ECO:0007669"/>
    <property type="project" value="TreeGrafter"/>
</dbReference>
<comment type="caution">
    <text evidence="1">The sequence shown here is derived from an EMBL/GenBank/DDBJ whole genome shotgun (WGS) entry which is preliminary data.</text>
</comment>
<name>A0A2M7R6Y4_9BACT</name>
<dbReference type="EMBL" id="PFLW01000056">
    <property type="protein sequence ID" value="PIY88994.1"/>
    <property type="molecule type" value="Genomic_DNA"/>
</dbReference>
<dbReference type="AlphaFoldDB" id="A0A2M7R6Y4"/>